<dbReference type="eggNOG" id="COG0115">
    <property type="taxonomic scope" value="Bacteria"/>
</dbReference>
<protein>
    <submittedName>
        <fullName evidence="1">Uncharacterized protein</fullName>
    </submittedName>
</protein>
<proteinExistence type="predicted"/>
<dbReference type="Gene3D" id="3.20.10.10">
    <property type="entry name" value="D-amino Acid Aminotransferase, subunit A, domain 2"/>
    <property type="match status" value="1"/>
</dbReference>
<dbReference type="InterPro" id="IPR043131">
    <property type="entry name" value="BCAT-like_N"/>
</dbReference>
<dbReference type="HOGENOM" id="CLU_070540_0_0_11"/>
<dbReference type="STRING" id="1246995.AFR_26735"/>
<keyword evidence="2" id="KW-1185">Reference proteome</keyword>
<accession>U5W3C6</accession>
<dbReference type="SUPFAM" id="SSF56752">
    <property type="entry name" value="D-aminoacid aminotransferase-like PLP-dependent enzymes"/>
    <property type="match status" value="1"/>
</dbReference>
<evidence type="ECO:0000313" key="1">
    <source>
        <dbReference type="EMBL" id="AGZ43609.1"/>
    </source>
</evidence>
<dbReference type="NCBIfam" id="NF006734">
    <property type="entry name" value="PRK09266.1"/>
    <property type="match status" value="1"/>
</dbReference>
<dbReference type="OrthoDB" id="8912228at2"/>
<dbReference type="KEGG" id="afs:AFR_26735"/>
<dbReference type="AlphaFoldDB" id="U5W3C6"/>
<organism evidence="1 2">
    <name type="scientific">Actinoplanes friuliensis DSM 7358</name>
    <dbReference type="NCBI Taxonomy" id="1246995"/>
    <lineage>
        <taxon>Bacteria</taxon>
        <taxon>Bacillati</taxon>
        <taxon>Actinomycetota</taxon>
        <taxon>Actinomycetes</taxon>
        <taxon>Micromonosporales</taxon>
        <taxon>Micromonosporaceae</taxon>
        <taxon>Actinoplanes</taxon>
    </lineage>
</organism>
<dbReference type="Gene3D" id="3.30.470.10">
    <property type="match status" value="1"/>
</dbReference>
<gene>
    <name evidence="1" type="ORF">AFR_26735</name>
</gene>
<evidence type="ECO:0000313" key="2">
    <source>
        <dbReference type="Proteomes" id="UP000017746"/>
    </source>
</evidence>
<dbReference type="InterPro" id="IPR036038">
    <property type="entry name" value="Aminotransferase-like"/>
</dbReference>
<dbReference type="PATRIC" id="fig|1246995.3.peg.5419"/>
<name>U5W3C6_9ACTN</name>
<reference evidence="1 2" key="1">
    <citation type="journal article" date="2014" name="J. Biotechnol.">
        <title>Complete genome sequence of the actinobacterium Actinoplanes friuliensis HAG 010964, producer of the lipopeptide antibiotic friulimycin.</title>
        <authorList>
            <person name="Ruckert C."/>
            <person name="Szczepanowski R."/>
            <person name="Albersmeier A."/>
            <person name="Goesmann A."/>
            <person name="Fischer N."/>
            <person name="Steinkamper A."/>
            <person name="Puhler A."/>
            <person name="Biener R."/>
            <person name="Schwartz D."/>
            <person name="Kalinowski J."/>
        </authorList>
    </citation>
    <scope>NUCLEOTIDE SEQUENCE [LARGE SCALE GENOMIC DNA]</scope>
    <source>
        <strain evidence="1 2">DSM 7358</strain>
    </source>
</reference>
<sequence>MLNVELNGQTPDLAQLHRITALNYGHYTSLQVRDQQVRGLALHLARLADGAEELFGHRIGVAEEHRLLGLIRHALGGVRDASVRVTFVPGSDEQGPPDVLVSVLDPAPEEPGPPLRVQSVVYERDLPEHKHRATMGLSYRLREARLAGFDDALFLGRDGLVREGTSWNVAFWDGSQVVWPVAPALKGVTMVLLQIAMSINGTPWTLRPIDAEELTSLAAAAAVSTVCPARPVASIDELPLKDDGLLVETLQEAWATVPWDEL</sequence>
<dbReference type="Proteomes" id="UP000017746">
    <property type="component" value="Chromosome"/>
</dbReference>
<dbReference type="InterPro" id="IPR043132">
    <property type="entry name" value="BCAT-like_C"/>
</dbReference>
<dbReference type="RefSeq" id="WP_023364475.1">
    <property type="nucleotide sequence ID" value="NC_022657.1"/>
</dbReference>
<dbReference type="EMBL" id="CP006272">
    <property type="protein sequence ID" value="AGZ43609.1"/>
    <property type="molecule type" value="Genomic_DNA"/>
</dbReference>
<dbReference type="InterPro" id="IPR001544">
    <property type="entry name" value="Aminotrans_IV"/>
</dbReference>
<dbReference type="GO" id="GO:0003824">
    <property type="term" value="F:catalytic activity"/>
    <property type="evidence" value="ECO:0007669"/>
    <property type="project" value="InterPro"/>
</dbReference>
<dbReference type="Pfam" id="PF01063">
    <property type="entry name" value="Aminotran_4"/>
    <property type="match status" value="1"/>
</dbReference>